<feature type="transmembrane region" description="Helical" evidence="6">
    <location>
        <begin position="23"/>
        <end position="46"/>
    </location>
</feature>
<evidence type="ECO:0000256" key="6">
    <source>
        <dbReference type="SAM" id="Phobius"/>
    </source>
</evidence>
<dbReference type="OrthoDB" id="1740265at2759"/>
<feature type="domain" description="Glycosyl hydrolase family 13 catalytic" evidence="7">
    <location>
        <begin position="687"/>
        <end position="1082"/>
    </location>
</feature>
<feature type="domain" description="Glycosyl hydrolase family 13 catalytic" evidence="7">
    <location>
        <begin position="70"/>
        <end position="465"/>
    </location>
</feature>
<dbReference type="GO" id="GO:0004558">
    <property type="term" value="F:alpha-1,4-glucosidase activity"/>
    <property type="evidence" value="ECO:0007669"/>
    <property type="project" value="UniProtKB-EC"/>
</dbReference>
<dbReference type="FunFam" id="3.90.400.10:FF:000001">
    <property type="entry name" value="Maltase A3, isoform A"/>
    <property type="match status" value="2"/>
</dbReference>
<keyword evidence="4" id="KW-0325">Glycoprotein</keyword>
<dbReference type="Gene3D" id="3.20.20.80">
    <property type="entry name" value="Glycosidases"/>
    <property type="match status" value="2"/>
</dbReference>
<dbReference type="InterPro" id="IPR017853">
    <property type="entry name" value="GH"/>
</dbReference>
<protein>
    <recommendedName>
        <fullName evidence="3">alpha-glucosidase</fullName>
        <ecNumber evidence="3">3.2.1.20</ecNumber>
    </recommendedName>
</protein>
<proteinExistence type="inferred from homology"/>
<dbReference type="InterPro" id="IPR006047">
    <property type="entry name" value="GH13_cat_dom"/>
</dbReference>
<comment type="caution">
    <text evidence="8">The sequence shown here is derived from an EMBL/GenBank/DDBJ whole genome shotgun (WGS) entry which is preliminary data.</text>
</comment>
<keyword evidence="5" id="KW-0378">Hydrolase</keyword>
<evidence type="ECO:0000313" key="8">
    <source>
        <dbReference type="EMBL" id="KAE9542919.1"/>
    </source>
</evidence>
<dbReference type="AlphaFoldDB" id="A0A6G0U2S1"/>
<name>A0A6G0U2S1_APHGL</name>
<keyword evidence="5" id="KW-0326">Glycosidase</keyword>
<keyword evidence="9" id="KW-1185">Reference proteome</keyword>
<dbReference type="Pfam" id="PF00128">
    <property type="entry name" value="Alpha-amylase"/>
    <property type="match status" value="2"/>
</dbReference>
<dbReference type="Proteomes" id="UP000475862">
    <property type="component" value="Unassembled WGS sequence"/>
</dbReference>
<accession>A0A6G0U2S1</accession>
<comment type="catalytic activity">
    <reaction evidence="1">
        <text>Hydrolysis of terminal, non-reducing (1-&gt;4)-linked alpha-D-glucose residues with release of alpha-D-glucose.</text>
        <dbReference type="EC" id="3.2.1.20"/>
    </reaction>
</comment>
<dbReference type="GO" id="GO:0005975">
    <property type="term" value="P:carbohydrate metabolic process"/>
    <property type="evidence" value="ECO:0007669"/>
    <property type="project" value="InterPro"/>
</dbReference>
<evidence type="ECO:0000256" key="2">
    <source>
        <dbReference type="ARBA" id="ARBA00008061"/>
    </source>
</evidence>
<dbReference type="CDD" id="cd11328">
    <property type="entry name" value="AmyAc_maltase"/>
    <property type="match status" value="2"/>
</dbReference>
<dbReference type="EMBL" id="VYZN01000009">
    <property type="protein sequence ID" value="KAE9542919.1"/>
    <property type="molecule type" value="Genomic_DNA"/>
</dbReference>
<evidence type="ECO:0000256" key="5">
    <source>
        <dbReference type="ARBA" id="ARBA00023295"/>
    </source>
</evidence>
<dbReference type="EC" id="3.2.1.20" evidence="3"/>
<sequence length="1271" mass="146774">MFSKDQLTSKTPRCIRTLKSSNIYYYFTSFFFTMILLILILTGVLVNSNSTPVTDDKTTLEWWQTAVYYQVYPRSFKDSNGDGIGDLKGIEEKAEHFKDIGVDCVWLSPIFKSPMADFGYDISDYNAIDPVYGTMDDFVSLQKKLKSMGIKIIMDFVPNHSSDEHKWFKKSVEKIDPYTDYYVWRDGKCDTNNSRIPPNNWQSLYSISAWTWNEQRGQYYLHQFVPKQPDLNYRNEELVKKMKKNLRFWLDLGVDGYRVDAVPFLFEDLQFLDEPRKPEELAKKEKTPYFQYYHPYTKDLPETYDMIYQFRDVLDEYKSRDGKTRVMVTESYTSIKNTMRYYGNETHLGAHISFNFEFILQLNDSSNAAKFNDVVNNWLDNMPDGKCANWVIGNHDRPRAATRFGSEMVDAMNMLNMLLPGVAFTYMGEEIGMSDTAIRWDQTVDPRGLNAGPENFLGLSRDPVRTPYQWDATANAGFTTASSTPWLPVNPNYWKLNLDAQQQQQRSHYAVYKRLAKLRKTRTVQRGSFEGRPLSEWVYAFTRSLPSEETYLVVMNVGSEEERVDLSGWPTLVNNETWLVHTPSVNSQFSIGHSLKTSGFTMRPKSAMVLCNRKNALVLSSSSSSTSLLSQSSLMFPVAMFVAAFGYSQIMVLLILNLAEYFANSKTVPVKDDKTTLDWWQTAVYYQIYPRSFKDSNGDGIGDLKGIEEKVEHFKDIGVDCVWLSPIFKSPMADFGYDISDYNAIDPVYGTMDDFVSLQKKLKSLGIKIIMDFVPNHSSDEHEWFKKSVEKIDPYTDYYIWRDGKCDTNNLRIPPNNWQSLFSNSAWTWNEQRGQYYLHQFDPKQPDLNYRNKELVKEMKNNLRFWLDLGVDGYRVDAVPYLFEDLQFLDETRRPEELAKKEKNTYFQYYHPYTMDLPETYDMISQFRDVLDEYKSRDGKTRVMITEAYTTIENTMRYYGNETKVGAHMSFNFELIERLNDYSNASKFNDAVNNWLDNMPDGKCANWVIGNHDQPRAATRFGSEMVDAMNMLNMLLPGVAFTYMGEEIGMSDTAIRWDQTVDPRGLNAGPENFLGLSRDPVRTPYQWDATANAGFTTASSTPWLPVNPNYWKLNLDAQQQQQRSHYAVYKRLAKLRKTRTVQRGSFEGRPLSEWVYAFTRSLPSEETYLVVMNVGSEEERVDLSGWPTLVNNETWLVHTPSVNSQFLIGQSLKTSGFTMRPKSAMVLCNKKNALVSSSSSSSTSSLSQSSLMFPVAMLAVAFGFSYLLAKQ</sequence>
<dbReference type="SUPFAM" id="SSF51445">
    <property type="entry name" value="(Trans)glycosidases"/>
    <property type="match status" value="2"/>
</dbReference>
<gene>
    <name evidence="8" type="ORF">AGLY_002830</name>
</gene>
<dbReference type="Gene3D" id="3.90.400.10">
    <property type="entry name" value="Oligo-1,6-glucosidase, Domain 2"/>
    <property type="match status" value="2"/>
</dbReference>
<keyword evidence="6" id="KW-0472">Membrane</keyword>
<evidence type="ECO:0000256" key="3">
    <source>
        <dbReference type="ARBA" id="ARBA00012741"/>
    </source>
</evidence>
<evidence type="ECO:0000256" key="1">
    <source>
        <dbReference type="ARBA" id="ARBA00001657"/>
    </source>
</evidence>
<comment type="similarity">
    <text evidence="2">Belongs to the glycosyl hydrolase 13 family.</text>
</comment>
<dbReference type="InterPro" id="IPR045857">
    <property type="entry name" value="O16G_dom_2"/>
</dbReference>
<evidence type="ECO:0000259" key="7">
    <source>
        <dbReference type="SMART" id="SM00642"/>
    </source>
</evidence>
<evidence type="ECO:0000313" key="9">
    <source>
        <dbReference type="Proteomes" id="UP000475862"/>
    </source>
</evidence>
<organism evidence="8 9">
    <name type="scientific">Aphis glycines</name>
    <name type="common">Soybean aphid</name>
    <dbReference type="NCBI Taxonomy" id="307491"/>
    <lineage>
        <taxon>Eukaryota</taxon>
        <taxon>Metazoa</taxon>
        <taxon>Ecdysozoa</taxon>
        <taxon>Arthropoda</taxon>
        <taxon>Hexapoda</taxon>
        <taxon>Insecta</taxon>
        <taxon>Pterygota</taxon>
        <taxon>Neoptera</taxon>
        <taxon>Paraneoptera</taxon>
        <taxon>Hemiptera</taxon>
        <taxon>Sternorrhyncha</taxon>
        <taxon>Aphidomorpha</taxon>
        <taxon>Aphidoidea</taxon>
        <taxon>Aphididae</taxon>
        <taxon>Aphidini</taxon>
        <taxon>Aphis</taxon>
        <taxon>Aphis</taxon>
    </lineage>
</organism>
<feature type="transmembrane region" description="Helical" evidence="6">
    <location>
        <begin position="1251"/>
        <end position="1269"/>
    </location>
</feature>
<evidence type="ECO:0000256" key="4">
    <source>
        <dbReference type="ARBA" id="ARBA00023180"/>
    </source>
</evidence>
<dbReference type="SMART" id="SM00642">
    <property type="entry name" value="Aamy"/>
    <property type="match status" value="2"/>
</dbReference>
<dbReference type="PANTHER" id="PTHR10357">
    <property type="entry name" value="ALPHA-AMYLASE FAMILY MEMBER"/>
    <property type="match status" value="1"/>
</dbReference>
<keyword evidence="6" id="KW-1133">Transmembrane helix</keyword>
<keyword evidence="6" id="KW-0812">Transmembrane</keyword>
<dbReference type="Gene3D" id="2.60.40.1180">
    <property type="entry name" value="Golgi alpha-mannosidase II"/>
    <property type="match status" value="2"/>
</dbReference>
<dbReference type="PANTHER" id="PTHR10357:SF179">
    <property type="entry name" value="NEUTRAL AND BASIC AMINO ACID TRANSPORT PROTEIN RBAT"/>
    <property type="match status" value="1"/>
</dbReference>
<reference evidence="8 9" key="1">
    <citation type="submission" date="2019-08" db="EMBL/GenBank/DDBJ databases">
        <title>The genome of the soybean aphid Biotype 1, its phylome, world population structure and adaptation to the North American continent.</title>
        <authorList>
            <person name="Giordano R."/>
            <person name="Donthu R.K."/>
            <person name="Hernandez A.G."/>
            <person name="Wright C.L."/>
            <person name="Zimin A.V."/>
        </authorList>
    </citation>
    <scope>NUCLEOTIDE SEQUENCE [LARGE SCALE GENOMIC DNA]</scope>
    <source>
        <tissue evidence="8">Whole aphids</tissue>
    </source>
</reference>
<dbReference type="InterPro" id="IPR013780">
    <property type="entry name" value="Glyco_hydro_b"/>
</dbReference>